<evidence type="ECO:0000313" key="2">
    <source>
        <dbReference type="Proteomes" id="UP000886800"/>
    </source>
</evidence>
<dbReference type="Proteomes" id="UP000886800">
    <property type="component" value="Unassembled WGS sequence"/>
</dbReference>
<proteinExistence type="predicted"/>
<accession>A0A9D1WPT2</accession>
<evidence type="ECO:0000313" key="1">
    <source>
        <dbReference type="EMBL" id="HIX65019.1"/>
    </source>
</evidence>
<dbReference type="EMBL" id="DXES01000041">
    <property type="protein sequence ID" value="HIX65019.1"/>
    <property type="molecule type" value="Genomic_DNA"/>
</dbReference>
<reference evidence="1" key="2">
    <citation type="submission" date="2021-04" db="EMBL/GenBank/DDBJ databases">
        <authorList>
            <person name="Gilroy R."/>
        </authorList>
    </citation>
    <scope>NUCLEOTIDE SEQUENCE</scope>
    <source>
        <strain evidence="1">CHK188-5543</strain>
    </source>
</reference>
<comment type="caution">
    <text evidence="1">The sequence shown here is derived from an EMBL/GenBank/DDBJ whole genome shotgun (WGS) entry which is preliminary data.</text>
</comment>
<reference evidence="1" key="1">
    <citation type="journal article" date="2021" name="PeerJ">
        <title>Extensive microbial diversity within the chicken gut microbiome revealed by metagenomics and culture.</title>
        <authorList>
            <person name="Gilroy R."/>
            <person name="Ravi A."/>
            <person name="Getino M."/>
            <person name="Pursley I."/>
            <person name="Horton D.L."/>
            <person name="Alikhan N.F."/>
            <person name="Baker D."/>
            <person name="Gharbi K."/>
            <person name="Hall N."/>
            <person name="Watson M."/>
            <person name="Adriaenssens E.M."/>
            <person name="Foster-Nyarko E."/>
            <person name="Jarju S."/>
            <person name="Secka A."/>
            <person name="Antonio M."/>
            <person name="Oren A."/>
            <person name="Chaudhuri R.R."/>
            <person name="La Ragione R."/>
            <person name="Hildebrand F."/>
            <person name="Pallen M.J."/>
        </authorList>
    </citation>
    <scope>NUCLEOTIDE SEQUENCE</scope>
    <source>
        <strain evidence="1">CHK188-5543</strain>
    </source>
</reference>
<name>A0A9D1WPT2_9FIRM</name>
<organism evidence="1 2">
    <name type="scientific">Candidatus Anaerotruncus excrementipullorum</name>
    <dbReference type="NCBI Taxonomy" id="2838465"/>
    <lineage>
        <taxon>Bacteria</taxon>
        <taxon>Bacillati</taxon>
        <taxon>Bacillota</taxon>
        <taxon>Clostridia</taxon>
        <taxon>Eubacteriales</taxon>
        <taxon>Oscillospiraceae</taxon>
        <taxon>Anaerotruncus</taxon>
    </lineage>
</organism>
<gene>
    <name evidence="1" type="ORF">H9736_02095</name>
</gene>
<dbReference type="AlphaFoldDB" id="A0A9D1WPT2"/>
<protein>
    <submittedName>
        <fullName evidence="1">HPr family phosphocarrier protein</fullName>
    </submittedName>
</protein>
<sequence length="78" mass="8860">MYVKDVMLYTAEDLREFMFLAMQSPEDIGVHTKEGKIADAKSVLGLMALDYNKPVKVVTEDGHFIKQIGKWLVSEPKD</sequence>